<dbReference type="Pfam" id="PF00566">
    <property type="entry name" value="RabGAP-TBC"/>
    <property type="match status" value="1"/>
</dbReference>
<accession>A0A9N9GGF2</accession>
<organism evidence="2 3">
    <name type="scientific">Funneliformis mosseae</name>
    <name type="common">Endomycorrhizal fungus</name>
    <name type="synonym">Glomus mosseae</name>
    <dbReference type="NCBI Taxonomy" id="27381"/>
    <lineage>
        <taxon>Eukaryota</taxon>
        <taxon>Fungi</taxon>
        <taxon>Fungi incertae sedis</taxon>
        <taxon>Mucoromycota</taxon>
        <taxon>Glomeromycotina</taxon>
        <taxon>Glomeromycetes</taxon>
        <taxon>Glomerales</taxon>
        <taxon>Glomeraceae</taxon>
        <taxon>Funneliformis</taxon>
    </lineage>
</organism>
<dbReference type="InterPro" id="IPR035969">
    <property type="entry name" value="Rab-GAP_TBC_sf"/>
</dbReference>
<dbReference type="SUPFAM" id="SSF47923">
    <property type="entry name" value="Ypt/Rab-GAP domain of gyp1p"/>
    <property type="match status" value="1"/>
</dbReference>
<dbReference type="Gene3D" id="1.10.472.80">
    <property type="entry name" value="Ypt/Rab-GAP domain of gyp1p, domain 3"/>
    <property type="match status" value="1"/>
</dbReference>
<evidence type="ECO:0000313" key="3">
    <source>
        <dbReference type="Proteomes" id="UP000789375"/>
    </source>
</evidence>
<evidence type="ECO:0000313" key="2">
    <source>
        <dbReference type="EMBL" id="CAG8600196.1"/>
    </source>
</evidence>
<name>A0A9N9GGF2_FUNMO</name>
<evidence type="ECO:0000259" key="1">
    <source>
        <dbReference type="PROSITE" id="PS50086"/>
    </source>
</evidence>
<gene>
    <name evidence="2" type="ORF">FMOSSE_LOCUS8908</name>
</gene>
<dbReference type="InterPro" id="IPR000195">
    <property type="entry name" value="Rab-GAP-TBC_dom"/>
</dbReference>
<dbReference type="AlphaFoldDB" id="A0A9N9GGF2"/>
<dbReference type="PROSITE" id="PS50086">
    <property type="entry name" value="TBC_RABGAP"/>
    <property type="match status" value="1"/>
</dbReference>
<dbReference type="Proteomes" id="UP000789375">
    <property type="component" value="Unassembled WGS sequence"/>
</dbReference>
<reference evidence="2" key="1">
    <citation type="submission" date="2021-06" db="EMBL/GenBank/DDBJ databases">
        <authorList>
            <person name="Kallberg Y."/>
            <person name="Tangrot J."/>
            <person name="Rosling A."/>
        </authorList>
    </citation>
    <scope>NUCLEOTIDE SEQUENCE</scope>
    <source>
        <strain evidence="2">87-6 pot B 2015</strain>
    </source>
</reference>
<feature type="domain" description="Rab-GAP TBC" evidence="1">
    <location>
        <begin position="1"/>
        <end position="58"/>
    </location>
</feature>
<protein>
    <submittedName>
        <fullName evidence="2">3677_t:CDS:1</fullName>
    </submittedName>
</protein>
<sequence>MVFELLLADHDPKLAQHLAENDILSLMYITQWFMKIFTDFNMGLSFTRLVILNVFELNLKFAKFHSRLGWPLWTVQGIEQAFKIRLKRSVIRRITKRVNAMEKNNEVWSDAAYVNTAGGR</sequence>
<dbReference type="EMBL" id="CAJVPP010002444">
    <property type="protein sequence ID" value="CAG8600196.1"/>
    <property type="molecule type" value="Genomic_DNA"/>
</dbReference>
<comment type="caution">
    <text evidence="2">The sequence shown here is derived from an EMBL/GenBank/DDBJ whole genome shotgun (WGS) entry which is preliminary data.</text>
</comment>
<proteinExistence type="predicted"/>
<keyword evidence="3" id="KW-1185">Reference proteome</keyword>